<dbReference type="Gene3D" id="1.10.10.60">
    <property type="entry name" value="Homeodomain-like"/>
    <property type="match status" value="1"/>
</dbReference>
<dbReference type="RefSeq" id="WP_071362352.1">
    <property type="nucleotide sequence ID" value="NZ_JRYB01000001.1"/>
</dbReference>
<dbReference type="InterPro" id="IPR018060">
    <property type="entry name" value="HTH_AraC"/>
</dbReference>
<proteinExistence type="predicted"/>
<dbReference type="GO" id="GO:0043565">
    <property type="term" value="F:sequence-specific DNA binding"/>
    <property type="evidence" value="ECO:0007669"/>
    <property type="project" value="InterPro"/>
</dbReference>
<evidence type="ECO:0000313" key="5">
    <source>
        <dbReference type="EMBL" id="OIJ44143.1"/>
    </source>
</evidence>
<evidence type="ECO:0000256" key="3">
    <source>
        <dbReference type="ARBA" id="ARBA00023163"/>
    </source>
</evidence>
<reference evidence="5 6" key="1">
    <citation type="submission" date="2014-10" db="EMBL/GenBank/DDBJ databases">
        <authorList>
            <person name="Seo M.-J."/>
            <person name="Seok Y.J."/>
            <person name="Cha I.-T."/>
        </authorList>
    </citation>
    <scope>NUCLEOTIDE SEQUENCE [LARGE SCALE GENOMIC DNA]</scope>
    <source>
        <strain evidence="5 6">NEU</strain>
    </source>
</reference>
<dbReference type="SMART" id="SM00342">
    <property type="entry name" value="HTH_ARAC"/>
    <property type="match status" value="1"/>
</dbReference>
<organism evidence="5 6">
    <name type="scientific">Massilia timonae</name>
    <dbReference type="NCBI Taxonomy" id="47229"/>
    <lineage>
        <taxon>Bacteria</taxon>
        <taxon>Pseudomonadati</taxon>
        <taxon>Pseudomonadota</taxon>
        <taxon>Betaproteobacteria</taxon>
        <taxon>Burkholderiales</taxon>
        <taxon>Oxalobacteraceae</taxon>
        <taxon>Telluria group</taxon>
        <taxon>Massilia</taxon>
    </lineage>
</organism>
<dbReference type="EMBL" id="JRYB01000001">
    <property type="protein sequence ID" value="OIJ44143.1"/>
    <property type="molecule type" value="Genomic_DNA"/>
</dbReference>
<accession>A0A1S2NH45</accession>
<dbReference type="SUPFAM" id="SSF46689">
    <property type="entry name" value="Homeodomain-like"/>
    <property type="match status" value="2"/>
</dbReference>
<dbReference type="PANTHER" id="PTHR46796:SF2">
    <property type="entry name" value="TRANSCRIPTIONAL REGULATORY PROTEIN"/>
    <property type="match status" value="1"/>
</dbReference>
<sequence length="252" mass="27407">MTPQPACDLHLRSYDCVHWGDRHEFAQLVLPVHGEVVLDIEERRGRLDPLHGALVAPGAWHAQSSPGANGSLIVDVDGAAFGSGPWQRLLERPFVTLGPAARKLVEFMGLMARESTPPRSLVQGWVPLLLDTLSLDAPRATSRLAALLARIEAAPGLAWSTESMARAANLSVSRLHALFREELDSTPHAWLLRCRLDCARSLLTHGARSVADIALACGFSDQASLTRAMRRILDTTPGACRRAGQEKPPKSR</sequence>
<dbReference type="InterPro" id="IPR050204">
    <property type="entry name" value="AraC_XylS_family_regulators"/>
</dbReference>
<dbReference type="AlphaFoldDB" id="A0A1S2NH45"/>
<keyword evidence="3" id="KW-0804">Transcription</keyword>
<name>A0A1S2NH45_9BURK</name>
<evidence type="ECO:0000256" key="1">
    <source>
        <dbReference type="ARBA" id="ARBA00023015"/>
    </source>
</evidence>
<comment type="caution">
    <text evidence="5">The sequence shown here is derived from an EMBL/GenBank/DDBJ whole genome shotgun (WGS) entry which is preliminary data.</text>
</comment>
<protein>
    <submittedName>
        <fullName evidence="5">Helix-turn-helix domain protein</fullName>
    </submittedName>
</protein>
<evidence type="ECO:0000313" key="6">
    <source>
        <dbReference type="Proteomes" id="UP000180246"/>
    </source>
</evidence>
<feature type="domain" description="HTH araC/xylS-type" evidence="4">
    <location>
        <begin position="142"/>
        <end position="243"/>
    </location>
</feature>
<gene>
    <name evidence="5" type="ORF">LO55_3411</name>
</gene>
<dbReference type="Pfam" id="PF12833">
    <property type="entry name" value="HTH_18"/>
    <property type="match status" value="1"/>
</dbReference>
<evidence type="ECO:0000256" key="2">
    <source>
        <dbReference type="ARBA" id="ARBA00023125"/>
    </source>
</evidence>
<keyword evidence="2" id="KW-0238">DNA-binding</keyword>
<dbReference type="Proteomes" id="UP000180246">
    <property type="component" value="Unassembled WGS sequence"/>
</dbReference>
<evidence type="ECO:0000259" key="4">
    <source>
        <dbReference type="PROSITE" id="PS01124"/>
    </source>
</evidence>
<dbReference type="PROSITE" id="PS01124">
    <property type="entry name" value="HTH_ARAC_FAMILY_2"/>
    <property type="match status" value="1"/>
</dbReference>
<dbReference type="GO" id="GO:0003700">
    <property type="term" value="F:DNA-binding transcription factor activity"/>
    <property type="evidence" value="ECO:0007669"/>
    <property type="project" value="InterPro"/>
</dbReference>
<dbReference type="PANTHER" id="PTHR46796">
    <property type="entry name" value="HTH-TYPE TRANSCRIPTIONAL ACTIVATOR RHAS-RELATED"/>
    <property type="match status" value="1"/>
</dbReference>
<dbReference type="InterPro" id="IPR009057">
    <property type="entry name" value="Homeodomain-like_sf"/>
</dbReference>
<keyword evidence="1" id="KW-0805">Transcription regulation</keyword>